<protein>
    <submittedName>
        <fullName evidence="1">Restriction endonuclease, SacI family</fullName>
    </submittedName>
</protein>
<keyword evidence="1" id="KW-0255">Endonuclease</keyword>
<name>A0A6A9K0F9_PSEAI</name>
<keyword evidence="1" id="KW-0540">Nuclease</keyword>
<dbReference type="AlphaFoldDB" id="A0A6A9K0F9"/>
<gene>
    <name evidence="1" type="ORF">GNQ20_13995</name>
</gene>
<comment type="caution">
    <text evidence="1">The sequence shown here is derived from an EMBL/GenBank/DDBJ whole genome shotgun (WGS) entry which is preliminary data.</text>
</comment>
<dbReference type="Pfam" id="PF09566">
    <property type="entry name" value="RE_SacI"/>
    <property type="match status" value="1"/>
</dbReference>
<accession>A0A6A9K0F9</accession>
<reference evidence="1" key="1">
    <citation type="submission" date="2019-11" db="EMBL/GenBank/DDBJ databases">
        <title>Genomes of ocular Pseudomonas aeruginosa isolates.</title>
        <authorList>
            <person name="Khan M."/>
            <person name="Rice S.A."/>
            <person name="Willcox M.D.P."/>
            <person name="Stapleton F."/>
        </authorList>
    </citation>
    <scope>NUCLEOTIDE SEQUENCE</scope>
    <source>
        <strain evidence="1">PA206</strain>
    </source>
</reference>
<dbReference type="InterPro" id="IPR019066">
    <property type="entry name" value="Restrct_endonuc_II_SacI"/>
</dbReference>
<evidence type="ECO:0000313" key="1">
    <source>
        <dbReference type="EMBL" id="MUI58917.1"/>
    </source>
</evidence>
<keyword evidence="1" id="KW-0378">Hydrolase</keyword>
<dbReference type="GO" id="GO:0004519">
    <property type="term" value="F:endonuclease activity"/>
    <property type="evidence" value="ECO:0007669"/>
    <property type="project" value="UniProtKB-KW"/>
</dbReference>
<dbReference type="EMBL" id="WOAJ01000004">
    <property type="protein sequence ID" value="MUI58917.1"/>
    <property type="molecule type" value="Genomic_DNA"/>
</dbReference>
<sequence length="364" mass="40185">MEISKKLAKDIIRAEAEAISLGYPVNGAWINKIEHLSELCQGQARTHIAFIGTEMLAKAVNRDVDLYAIKPTHSAGNPRAYSARSLCHSVLVPLAADIGFNIGVTGREPLNNQPYFRMTHLGDGTPVHPMSAPAFHYMMGLVDELQQMESENEAKDALRAFIAVRQRYQPRYRASSALVTVKPETLAPVIRQFVQQDSESGRRAQAVVAGLMDTVAGIDRVESGGIHDPSRNSPGDVCIRDATQLGVWEKAFEVRDKPVSMSDVQIFGQKCVDMGVREAAVVMVSDRQAQLDEAHLEQWASHFGIGLTLFYGWHSIVDQVLFWSGTPKPEAAILAVELIYNRLIAIETSETGVAMWQGLTTRKF</sequence>
<dbReference type="RefSeq" id="WP_155681288.1">
    <property type="nucleotide sequence ID" value="NZ_WOAJ01000004.1"/>
</dbReference>
<proteinExistence type="predicted"/>
<organism evidence="1">
    <name type="scientific">Pseudomonas aeruginosa</name>
    <dbReference type="NCBI Taxonomy" id="287"/>
    <lineage>
        <taxon>Bacteria</taxon>
        <taxon>Pseudomonadati</taxon>
        <taxon>Pseudomonadota</taxon>
        <taxon>Gammaproteobacteria</taxon>
        <taxon>Pseudomonadales</taxon>
        <taxon>Pseudomonadaceae</taxon>
        <taxon>Pseudomonas</taxon>
    </lineage>
</organism>